<dbReference type="Gene3D" id="1.10.260.40">
    <property type="entry name" value="lambda repressor-like DNA-binding domains"/>
    <property type="match status" value="1"/>
</dbReference>
<dbReference type="AlphaFoldDB" id="A0A4Q0Y6U8"/>
<dbReference type="RefSeq" id="WP_129081011.1">
    <property type="nucleotide sequence ID" value="NZ_PDKO01000001.1"/>
</dbReference>
<gene>
    <name evidence="1" type="ORF">CRV06_01230</name>
</gene>
<dbReference type="SUPFAM" id="SSF47413">
    <property type="entry name" value="lambda repressor-like DNA-binding domains"/>
    <property type="match status" value="1"/>
</dbReference>
<accession>A0A4Q0Y6U8</accession>
<sequence>MKNIYIDFSEEEIANFYKLIGKNVKRLRMLHNFTQMDLGIALGHTGIGTVSVAEVYYNKKHFNLEHLYKMSKIFNCEINEFFKS</sequence>
<protein>
    <submittedName>
        <fullName evidence="1">Transcriptional regulator</fullName>
    </submittedName>
</protein>
<comment type="caution">
    <text evidence="1">The sequence shown here is derived from an EMBL/GenBank/DDBJ whole genome shotgun (WGS) entry which is preliminary data.</text>
</comment>
<reference evidence="1 2" key="1">
    <citation type="submission" date="2017-10" db="EMBL/GenBank/DDBJ databases">
        <title>Genomics of the genus Arcobacter.</title>
        <authorList>
            <person name="Perez-Cataluna A."/>
            <person name="Figueras M.J."/>
        </authorList>
    </citation>
    <scope>NUCLEOTIDE SEQUENCE [LARGE SCALE GENOMIC DNA]</scope>
    <source>
        <strain evidence="1 2">DSM 24636</strain>
    </source>
</reference>
<dbReference type="Proteomes" id="UP000290191">
    <property type="component" value="Unassembled WGS sequence"/>
</dbReference>
<keyword evidence="2" id="KW-1185">Reference proteome</keyword>
<name>A0A4Q0Y6U8_9BACT</name>
<evidence type="ECO:0000313" key="1">
    <source>
        <dbReference type="EMBL" id="RXJ64609.1"/>
    </source>
</evidence>
<dbReference type="InterPro" id="IPR010982">
    <property type="entry name" value="Lambda_DNA-bd_dom_sf"/>
</dbReference>
<organism evidence="1 2">
    <name type="scientific">Halarcobacter anaerophilus</name>
    <dbReference type="NCBI Taxonomy" id="877500"/>
    <lineage>
        <taxon>Bacteria</taxon>
        <taxon>Pseudomonadati</taxon>
        <taxon>Campylobacterota</taxon>
        <taxon>Epsilonproteobacteria</taxon>
        <taxon>Campylobacterales</taxon>
        <taxon>Arcobacteraceae</taxon>
        <taxon>Halarcobacter</taxon>
    </lineage>
</organism>
<dbReference type="OrthoDB" id="5360811at2"/>
<dbReference type="GO" id="GO:0003677">
    <property type="term" value="F:DNA binding"/>
    <property type="evidence" value="ECO:0007669"/>
    <property type="project" value="InterPro"/>
</dbReference>
<dbReference type="EMBL" id="PDKO01000001">
    <property type="protein sequence ID" value="RXJ64609.1"/>
    <property type="molecule type" value="Genomic_DNA"/>
</dbReference>
<proteinExistence type="predicted"/>
<evidence type="ECO:0000313" key="2">
    <source>
        <dbReference type="Proteomes" id="UP000290191"/>
    </source>
</evidence>